<evidence type="ECO:0000259" key="1">
    <source>
        <dbReference type="Pfam" id="PF06889"/>
    </source>
</evidence>
<organism evidence="2 3">
    <name type="scientific">Anaerocolumna jejuensis DSM 15929</name>
    <dbReference type="NCBI Taxonomy" id="1121322"/>
    <lineage>
        <taxon>Bacteria</taxon>
        <taxon>Bacillati</taxon>
        <taxon>Bacillota</taxon>
        <taxon>Clostridia</taxon>
        <taxon>Lachnospirales</taxon>
        <taxon>Lachnospiraceae</taxon>
        <taxon>Anaerocolumna</taxon>
    </lineage>
</organism>
<dbReference type="AlphaFoldDB" id="A0A1M6XD20"/>
<keyword evidence="3" id="KW-1185">Reference proteome</keyword>
<accession>A0A1M6XD20</accession>
<sequence length="191" mass="22326">MGLFGLFGKSKNSEEESLPKNEVEQWVASTYALWSEYCGGSRKYIGGYRKNRANASMMRGVLRRDWLISDHDEGVEMVEYLLNEKSHIGEAEKTAAWDYCRTCQLAGMFYVAGYMERQETMELSVKAARIMQQNYRSWDELILSYIEGYTQWRKEEGGNAEEEIRERNELYRKLKAIPDGPYSLPWELLLI</sequence>
<dbReference type="InterPro" id="IPR009677">
    <property type="entry name" value="DUF1266"/>
</dbReference>
<dbReference type="RefSeq" id="WP_073278553.1">
    <property type="nucleotide sequence ID" value="NZ_FRAC01000022.1"/>
</dbReference>
<evidence type="ECO:0000313" key="2">
    <source>
        <dbReference type="EMBL" id="SHL03856.1"/>
    </source>
</evidence>
<dbReference type="Pfam" id="PF06889">
    <property type="entry name" value="DUF1266"/>
    <property type="match status" value="1"/>
</dbReference>
<name>A0A1M6XD20_9FIRM</name>
<feature type="domain" description="DUF1266" evidence="1">
    <location>
        <begin position="91"/>
        <end position="186"/>
    </location>
</feature>
<reference evidence="2 3" key="1">
    <citation type="submission" date="2016-11" db="EMBL/GenBank/DDBJ databases">
        <authorList>
            <person name="Jaros S."/>
            <person name="Januszkiewicz K."/>
            <person name="Wedrychowicz H."/>
        </authorList>
    </citation>
    <scope>NUCLEOTIDE SEQUENCE [LARGE SCALE GENOMIC DNA]</scope>
    <source>
        <strain evidence="2 3">DSM 15929</strain>
    </source>
</reference>
<dbReference type="Proteomes" id="UP000184386">
    <property type="component" value="Unassembled WGS sequence"/>
</dbReference>
<proteinExistence type="predicted"/>
<gene>
    <name evidence="2" type="ORF">SAMN02745136_03924</name>
</gene>
<protein>
    <recommendedName>
        <fullName evidence="1">DUF1266 domain-containing protein</fullName>
    </recommendedName>
</protein>
<evidence type="ECO:0000313" key="3">
    <source>
        <dbReference type="Proteomes" id="UP000184386"/>
    </source>
</evidence>
<dbReference type="EMBL" id="FRAC01000022">
    <property type="protein sequence ID" value="SHL03856.1"/>
    <property type="molecule type" value="Genomic_DNA"/>
</dbReference>
<dbReference type="OrthoDB" id="9783374at2"/>
<dbReference type="STRING" id="1121322.SAMN02745136_03924"/>